<protein>
    <submittedName>
        <fullName evidence="5">Peptide chain release factor family protein</fullName>
    </submittedName>
</protein>
<gene>
    <name evidence="5" type="ORF">ACFQDI_03310</name>
</gene>
<evidence type="ECO:0000256" key="3">
    <source>
        <dbReference type="SAM" id="Coils"/>
    </source>
</evidence>
<comment type="caution">
    <text evidence="5">The sequence shown here is derived from an EMBL/GenBank/DDBJ whole genome shotgun (WGS) entry which is preliminary data.</text>
</comment>
<feature type="coiled-coil region" evidence="3">
    <location>
        <begin position="77"/>
        <end position="104"/>
    </location>
</feature>
<accession>A0ABW0KK80</accession>
<reference evidence="6" key="1">
    <citation type="journal article" date="2019" name="Int. J. Syst. Evol. Microbiol.">
        <title>The Global Catalogue of Microorganisms (GCM) 10K type strain sequencing project: providing services to taxonomists for standard genome sequencing and annotation.</title>
        <authorList>
            <consortium name="The Broad Institute Genomics Platform"/>
            <consortium name="The Broad Institute Genome Sequencing Center for Infectious Disease"/>
            <person name="Wu L."/>
            <person name="Ma J."/>
        </authorList>
    </citation>
    <scope>NUCLEOTIDE SEQUENCE [LARGE SCALE GENOMIC DNA]</scope>
    <source>
        <strain evidence="6">CGMCC 4.1469</strain>
    </source>
</reference>
<dbReference type="RefSeq" id="WP_377163376.1">
    <property type="nucleotide sequence ID" value="NZ_JBHSMQ010000001.1"/>
</dbReference>
<name>A0ABW0KK80_9BACT</name>
<dbReference type="InterPro" id="IPR000352">
    <property type="entry name" value="Pep_chain_release_fac_I"/>
</dbReference>
<proteinExistence type="inferred from homology"/>
<dbReference type="SUPFAM" id="SSF75620">
    <property type="entry name" value="Release factor"/>
    <property type="match status" value="1"/>
</dbReference>
<keyword evidence="3" id="KW-0175">Coiled coil</keyword>
<organism evidence="5 6">
    <name type="scientific">Prosthecobacter fluviatilis</name>
    <dbReference type="NCBI Taxonomy" id="445931"/>
    <lineage>
        <taxon>Bacteria</taxon>
        <taxon>Pseudomonadati</taxon>
        <taxon>Verrucomicrobiota</taxon>
        <taxon>Verrucomicrobiia</taxon>
        <taxon>Verrucomicrobiales</taxon>
        <taxon>Verrucomicrobiaceae</taxon>
        <taxon>Prosthecobacter</taxon>
    </lineage>
</organism>
<evidence type="ECO:0000313" key="6">
    <source>
        <dbReference type="Proteomes" id="UP001596052"/>
    </source>
</evidence>
<feature type="domain" description="Prokaryotic-type class I peptide chain release factors" evidence="4">
    <location>
        <begin position="17"/>
        <end position="103"/>
    </location>
</feature>
<evidence type="ECO:0000256" key="1">
    <source>
        <dbReference type="ARBA" id="ARBA00010835"/>
    </source>
</evidence>
<keyword evidence="2" id="KW-0809">Transit peptide</keyword>
<dbReference type="InterPro" id="IPR045853">
    <property type="entry name" value="Pep_chain_release_fac_I_sf"/>
</dbReference>
<dbReference type="Pfam" id="PF00472">
    <property type="entry name" value="RF-1"/>
    <property type="match status" value="1"/>
</dbReference>
<sequence length="134" mass="15487">MADLPDDPALRTRMQRLRIREEDLEEDFIRGGGAGGQKINKTSSTVVLRHVPSGIEVRCQRERSQSQNRLIARQELCDRLEAVFKNAQMEIQNDREKLRRQTRARPRGLKRRFVAGKRHRAGIKEGRGRVSGEE</sequence>
<dbReference type="Proteomes" id="UP001596052">
    <property type="component" value="Unassembled WGS sequence"/>
</dbReference>
<keyword evidence="6" id="KW-1185">Reference proteome</keyword>
<evidence type="ECO:0000259" key="4">
    <source>
        <dbReference type="Pfam" id="PF00472"/>
    </source>
</evidence>
<comment type="similarity">
    <text evidence="1">Belongs to the prokaryotic/mitochondrial release factor family.</text>
</comment>
<dbReference type="Gene3D" id="3.30.160.20">
    <property type="match status" value="1"/>
</dbReference>
<dbReference type="InterPro" id="IPR052405">
    <property type="entry name" value="Mito_Transl_Release_Factor"/>
</dbReference>
<dbReference type="EMBL" id="JBHSMQ010000001">
    <property type="protein sequence ID" value="MFC5453873.1"/>
    <property type="molecule type" value="Genomic_DNA"/>
</dbReference>
<dbReference type="PANTHER" id="PTHR46203">
    <property type="entry name" value="PROBABLE PEPTIDE CHAIN RELEASE FACTOR C12ORF65"/>
    <property type="match status" value="1"/>
</dbReference>
<evidence type="ECO:0000256" key="2">
    <source>
        <dbReference type="ARBA" id="ARBA00022946"/>
    </source>
</evidence>
<dbReference type="PANTHER" id="PTHR46203:SF1">
    <property type="entry name" value="MITOCHONDRIAL TRANSLATION RELEASE FACTOR IN RESCUE"/>
    <property type="match status" value="1"/>
</dbReference>
<evidence type="ECO:0000313" key="5">
    <source>
        <dbReference type="EMBL" id="MFC5453873.1"/>
    </source>
</evidence>